<dbReference type="Proteomes" id="UP000243052">
    <property type="component" value="Chromosome v"/>
</dbReference>
<feature type="signal peptide" evidence="2">
    <location>
        <begin position="1"/>
        <end position="21"/>
    </location>
</feature>
<evidence type="ECO:0000313" key="3">
    <source>
        <dbReference type="EMBL" id="AMD21195.1"/>
    </source>
</evidence>
<proteinExistence type="predicted"/>
<keyword evidence="1" id="KW-1133">Transmembrane helix</keyword>
<dbReference type="InterPro" id="IPR007245">
    <property type="entry name" value="PIG-T"/>
</dbReference>
<dbReference type="EMBL" id="CP014245">
    <property type="protein sequence ID" value="AMD21195.1"/>
    <property type="molecule type" value="Genomic_DNA"/>
</dbReference>
<gene>
    <name evidence="3" type="ORF">AW171_hschr53129</name>
</gene>
<dbReference type="PANTHER" id="PTHR12959:SF11">
    <property type="entry name" value="GPI TRANSAMIDASE COMPONENT PIG-T"/>
    <property type="match status" value="1"/>
</dbReference>
<feature type="transmembrane region" description="Helical" evidence="1">
    <location>
        <begin position="591"/>
        <end position="613"/>
    </location>
</feature>
<evidence type="ECO:0000256" key="2">
    <source>
        <dbReference type="SAM" id="SignalP"/>
    </source>
</evidence>
<dbReference type="OrthoDB" id="331263at2759"/>
<sequence length="654" mass="74176">MRLMKVQLLALTVLCSKVIKSQDTDSTEGIKVANLTDRDEAIDYLASEIHEEGLQKALSDVLSENFQVDNDGKHDPQLITMDEPPKYKFDEVLELTPLPKNALLSSFQFFMKSNNFTVGKSDQSFDQFGHYTVFPKAIRPLMDNTNTRNLHLRFTKGVWDYEMWGQLPHNGLKSGGSGVELWAVIEAPNKDTAFNKWIKLANSLSGLFCASINFIDASSTTFPVSAFQPYDEDGIPLFDPSNRLYLLRAALANEPICTENLTPFLKLLPTKGKQGISTLLDGHKVFDSRWHSLSIDITTQCEDNGVCHYNMEEFIETVVNIPNTISRLEKPIPKPVDGSELRCDKTKYYDSWTCFPLPESTNVKYELSNIFGYYIMGGSSLSETSSKICVRVPDSWKVLIKVDNSYFSTGNNCFDVRGERWHDVYIETKDSSQVEPIKDSPVYVTRSLTVYGQDKGGLRTVFRNPASSPVKLLYFESLPWYMRLYLSTLEIESDSGLTIKDVIKSTYYLPASDRERPSHLEYEMTIPPNTTFSLTYQFDKSLLQYSEYPPDANHGFEIESAVVTVLSPIKYEFRTATLLLTLATPDFSMPYNVIILTSTVMGLVFGTLFNMLVKKIITVQEADEIIARNGPRANLRKLKQKLLNFRKSNTHKVN</sequence>
<reference evidence="3 4" key="1">
    <citation type="submission" date="2016-01" db="EMBL/GenBank/DDBJ databases">
        <title>Genome sequence of the yeast Holleya sinecauda.</title>
        <authorList>
            <person name="Dietrich F.S."/>
        </authorList>
    </citation>
    <scope>NUCLEOTIDE SEQUENCE [LARGE SCALE GENOMIC DNA]</scope>
    <source>
        <strain evidence="3 4">ATCC 58844</strain>
    </source>
</reference>
<keyword evidence="2" id="KW-0732">Signal</keyword>
<dbReference type="STRING" id="45286.A0A120K2D4"/>
<keyword evidence="1" id="KW-0472">Membrane</keyword>
<protein>
    <submittedName>
        <fullName evidence="3">HEL085Cp</fullName>
    </submittedName>
</protein>
<dbReference type="GeneID" id="28724472"/>
<dbReference type="AlphaFoldDB" id="A0A120K2D4"/>
<evidence type="ECO:0000256" key="1">
    <source>
        <dbReference type="SAM" id="Phobius"/>
    </source>
</evidence>
<dbReference type="Pfam" id="PF04113">
    <property type="entry name" value="Gpi16"/>
    <property type="match status" value="1"/>
</dbReference>
<evidence type="ECO:0000313" key="4">
    <source>
        <dbReference type="Proteomes" id="UP000243052"/>
    </source>
</evidence>
<organism evidence="3 4">
    <name type="scientific">Eremothecium sinecaudum</name>
    <dbReference type="NCBI Taxonomy" id="45286"/>
    <lineage>
        <taxon>Eukaryota</taxon>
        <taxon>Fungi</taxon>
        <taxon>Dikarya</taxon>
        <taxon>Ascomycota</taxon>
        <taxon>Saccharomycotina</taxon>
        <taxon>Saccharomycetes</taxon>
        <taxon>Saccharomycetales</taxon>
        <taxon>Saccharomycetaceae</taxon>
        <taxon>Eremothecium</taxon>
    </lineage>
</organism>
<dbReference type="PANTHER" id="PTHR12959">
    <property type="entry name" value="GPI TRANSAMIDASE COMPONENT PIG-T-RELATED"/>
    <property type="match status" value="1"/>
</dbReference>
<dbReference type="GO" id="GO:0042765">
    <property type="term" value="C:GPI-anchor transamidase complex"/>
    <property type="evidence" value="ECO:0007669"/>
    <property type="project" value="InterPro"/>
</dbReference>
<name>A0A120K2D4_9SACH</name>
<feature type="chain" id="PRO_5007167098" evidence="2">
    <location>
        <begin position="22"/>
        <end position="654"/>
    </location>
</feature>
<keyword evidence="1" id="KW-0812">Transmembrane</keyword>
<dbReference type="GO" id="GO:0016255">
    <property type="term" value="P:attachment of GPI anchor to protein"/>
    <property type="evidence" value="ECO:0007669"/>
    <property type="project" value="InterPro"/>
</dbReference>
<accession>A0A120K2D4</accession>
<dbReference type="RefSeq" id="XP_017988191.1">
    <property type="nucleotide sequence ID" value="XM_018132528.1"/>
</dbReference>
<keyword evidence="4" id="KW-1185">Reference proteome</keyword>